<organism evidence="2 3">
    <name type="scientific">Oryctes borbonicus</name>
    <dbReference type="NCBI Taxonomy" id="1629725"/>
    <lineage>
        <taxon>Eukaryota</taxon>
        <taxon>Metazoa</taxon>
        <taxon>Ecdysozoa</taxon>
        <taxon>Arthropoda</taxon>
        <taxon>Hexapoda</taxon>
        <taxon>Insecta</taxon>
        <taxon>Pterygota</taxon>
        <taxon>Neoptera</taxon>
        <taxon>Endopterygota</taxon>
        <taxon>Coleoptera</taxon>
        <taxon>Polyphaga</taxon>
        <taxon>Scarabaeiformia</taxon>
        <taxon>Scarabaeidae</taxon>
        <taxon>Dynastinae</taxon>
        <taxon>Oryctes</taxon>
    </lineage>
</organism>
<gene>
    <name evidence="2" type="ORF">AMK59_5198</name>
</gene>
<dbReference type="Proteomes" id="UP000051574">
    <property type="component" value="Unassembled WGS sequence"/>
</dbReference>
<dbReference type="Pfam" id="PF06743">
    <property type="entry name" value="FAST_1"/>
    <property type="match status" value="1"/>
</dbReference>
<sequence length="511" mass="60013">MAKYVKRISKLLNTNKIGSTDYKVIINALMLLSLPQWRDKNAALIIRCISLMKDHLHLLNVNELLVVHEIFCKIQEPAHMLNEIQRCASKYLLQLEEEMSPQLDIRLKLFSCITYFAPPSQRPHFKKIVQQYIDYKLDGPSLLELHKIVLFTKTSDNGICQKFWEKLTSCLSDSAFVDLYIFKICQNYIDFISDLPDHRSIDFEVKMLAILEHGMKHKLLGIIPSYFPTVASFILIFGNNRQTVDMVIAKIKEFRNYFNAIDCFHLSYALYNVSNQNLLSNIDIINIKYSLDKCTYNILKSNCDTVVINLLFKSYIYRNSSDSSLFHRLVSSYKNDMTLYSTLLKNVVYNLFVTNTLVPDVMNWLIEYIIQQKDDILGYNIERILHLCYFLGFLPDKHEQFFQTAIDIFLRDQQRLSGLSYLQGCLALCFFNTLPQSFIKQIFNVEFLEKIDVELANCYFKDVYPARVRYLMMQLNRAVCLDYPEANIPWFHQKYIEQRHTDGKRLSARQV</sequence>
<proteinExistence type="predicted"/>
<dbReference type="OrthoDB" id="385235at2759"/>
<dbReference type="AlphaFoldDB" id="A0A0T6B0N9"/>
<protein>
    <recommendedName>
        <fullName evidence="1">FAST kinase leucine-rich domain-containing protein</fullName>
    </recommendedName>
</protein>
<evidence type="ECO:0000313" key="2">
    <source>
        <dbReference type="EMBL" id="KRT80882.1"/>
    </source>
</evidence>
<dbReference type="GO" id="GO:0044528">
    <property type="term" value="P:regulation of mitochondrial mRNA stability"/>
    <property type="evidence" value="ECO:0007669"/>
    <property type="project" value="InterPro"/>
</dbReference>
<evidence type="ECO:0000313" key="3">
    <source>
        <dbReference type="Proteomes" id="UP000051574"/>
    </source>
</evidence>
<feature type="domain" description="FAST kinase leucine-rich" evidence="1">
    <location>
        <begin position="383"/>
        <end position="451"/>
    </location>
</feature>
<dbReference type="InterPro" id="IPR010622">
    <property type="entry name" value="FAST_Leu-rich"/>
</dbReference>
<name>A0A0T6B0N9_9SCAR</name>
<evidence type="ECO:0000259" key="1">
    <source>
        <dbReference type="Pfam" id="PF06743"/>
    </source>
</evidence>
<keyword evidence="3" id="KW-1185">Reference proteome</keyword>
<accession>A0A0T6B0N9</accession>
<reference evidence="2 3" key="1">
    <citation type="submission" date="2015-09" db="EMBL/GenBank/DDBJ databases">
        <title>Draft genome of the scarab beetle Oryctes borbonicus.</title>
        <authorList>
            <person name="Meyer J.M."/>
            <person name="Markov G.V."/>
            <person name="Baskaran P."/>
            <person name="Herrmann M."/>
            <person name="Sommer R.J."/>
            <person name="Roedelsperger C."/>
        </authorList>
    </citation>
    <scope>NUCLEOTIDE SEQUENCE [LARGE SCALE GENOMIC DNA]</scope>
    <source>
        <strain evidence="2">OB123</strain>
        <tissue evidence="2">Whole animal</tissue>
    </source>
</reference>
<comment type="caution">
    <text evidence="2">The sequence shown here is derived from an EMBL/GenBank/DDBJ whole genome shotgun (WGS) entry which is preliminary data.</text>
</comment>
<dbReference type="EMBL" id="LJIG01016344">
    <property type="protein sequence ID" value="KRT80882.1"/>
    <property type="molecule type" value="Genomic_DNA"/>
</dbReference>